<protein>
    <recommendedName>
        <fullName evidence="4">DUF4175 domain-containing protein</fullName>
    </recommendedName>
</protein>
<keyword evidence="1" id="KW-0472">Membrane</keyword>
<organism evidence="2 3">
    <name type="scientific">Acinetobacter boissieri</name>
    <dbReference type="NCBI Taxonomy" id="1219383"/>
    <lineage>
        <taxon>Bacteria</taxon>
        <taxon>Pseudomonadati</taxon>
        <taxon>Pseudomonadota</taxon>
        <taxon>Gammaproteobacteria</taxon>
        <taxon>Moraxellales</taxon>
        <taxon>Moraxellaceae</taxon>
        <taxon>Acinetobacter</taxon>
    </lineage>
</organism>
<reference evidence="3" key="1">
    <citation type="submission" date="2016-09" db="EMBL/GenBank/DDBJ databases">
        <authorList>
            <person name="Varghese N."/>
            <person name="Submissions S."/>
        </authorList>
    </citation>
    <scope>NUCLEOTIDE SEQUENCE [LARGE SCALE GENOMIC DNA]</scope>
    <source>
        <strain evidence="3">ANC 4422</strain>
    </source>
</reference>
<proteinExistence type="predicted"/>
<name>A0A1G6GKC2_9GAMM</name>
<dbReference type="OrthoDB" id="6711014at2"/>
<keyword evidence="1" id="KW-1133">Transmembrane helix</keyword>
<dbReference type="Proteomes" id="UP000242501">
    <property type="component" value="Unassembled WGS sequence"/>
</dbReference>
<evidence type="ECO:0008006" key="4">
    <source>
        <dbReference type="Google" id="ProtNLM"/>
    </source>
</evidence>
<feature type="transmembrane region" description="Helical" evidence="1">
    <location>
        <begin position="134"/>
        <end position="155"/>
    </location>
</feature>
<keyword evidence="3" id="KW-1185">Reference proteome</keyword>
<gene>
    <name evidence="2" type="ORF">SAMN05421733_101316</name>
</gene>
<evidence type="ECO:0000313" key="2">
    <source>
        <dbReference type="EMBL" id="SDB82384.1"/>
    </source>
</evidence>
<evidence type="ECO:0000313" key="3">
    <source>
        <dbReference type="Proteomes" id="UP000242501"/>
    </source>
</evidence>
<evidence type="ECO:0000256" key="1">
    <source>
        <dbReference type="SAM" id="Phobius"/>
    </source>
</evidence>
<dbReference type="AlphaFoldDB" id="A0A1G6GKC2"/>
<accession>A0A1G6GKC2</accession>
<keyword evidence="1" id="KW-0812">Transmembrane</keyword>
<dbReference type="RefSeq" id="WP_092746573.1">
    <property type="nucleotide sequence ID" value="NZ_FMYL01000001.1"/>
</dbReference>
<sequence length="407" mass="46119">MNAPRQGLFASLLIVCFVLQTLLLVIATTHQLKENRASQGQLMTSQLITDSLPEMVPANTVSLALISNRYATNPSVASLRILDANQQVLATAGLERTRTGEVFSRDIMQGERKIGQVELTLIEPSIGEILRSEWLAMTLSLLLYILLWLAYRLIARPTRSEYLNRLQYENELKQQIDTLKNALENTSNPIPVNQPTVEPEQVQVQDVNESVNEKTICLNIQFYDPKQLLDSVSQSVAQSYFHLCQLFLNKAITQCAQHYNIAVDDFVIHESFDANGATVHIDAEKYKDAECLMMICAVFQMLADVLYRRYREEKRFVLHTRCAISSAVKEMQLDAIPAAKRLTQSLTSKESAVYVNHKFLQSMTQCYQLVTLPHPTNALTRHAYLINGMNHECADLAQRMRTQILKG</sequence>
<dbReference type="EMBL" id="FMYL01000001">
    <property type="protein sequence ID" value="SDB82384.1"/>
    <property type="molecule type" value="Genomic_DNA"/>
</dbReference>